<reference evidence="1 2" key="1">
    <citation type="submission" date="2014-01" db="EMBL/GenBank/DDBJ databases">
        <title>Roseivivax halodurans JCM 10272 Genome Sequencing.</title>
        <authorList>
            <person name="Lai Q."/>
            <person name="Li G."/>
            <person name="Shao Z."/>
        </authorList>
    </citation>
    <scope>NUCLEOTIDE SEQUENCE [LARGE SCALE GENOMIC DNA]</scope>
    <source>
        <strain evidence="1 2">JCM 10272</strain>
    </source>
</reference>
<dbReference type="eggNOG" id="COG3631">
    <property type="taxonomic scope" value="Bacteria"/>
</dbReference>
<organism evidence="1 2">
    <name type="scientific">Roseivivax halodurans JCM 10272</name>
    <dbReference type="NCBI Taxonomy" id="1449350"/>
    <lineage>
        <taxon>Bacteria</taxon>
        <taxon>Pseudomonadati</taxon>
        <taxon>Pseudomonadota</taxon>
        <taxon>Alphaproteobacteria</taxon>
        <taxon>Rhodobacterales</taxon>
        <taxon>Roseobacteraceae</taxon>
        <taxon>Roseivivax</taxon>
    </lineage>
</organism>
<dbReference type="OrthoDB" id="7844074at2"/>
<evidence type="ECO:0008006" key="3">
    <source>
        <dbReference type="Google" id="ProtNLM"/>
    </source>
</evidence>
<accession>X7EEU4</accession>
<name>X7EEU4_9RHOB</name>
<proteinExistence type="predicted"/>
<evidence type="ECO:0000313" key="1">
    <source>
        <dbReference type="EMBL" id="ETX14422.1"/>
    </source>
</evidence>
<dbReference type="AlphaFoldDB" id="X7EEU4"/>
<sequence>MTDISLIAQTFLSGFFDIDGRGTIESVVSRNVRVTGVEGLDIRGRVELLRFHNMVWCQVDLLKAEPVVVLRDPPWISYLCDLSLREGRSGIAARDRFQITMRIEGGRIVEIVAFVNFLALFETIGRLPPRTLDRCLAGEVMRAV</sequence>
<dbReference type="EMBL" id="JALZ01000011">
    <property type="protein sequence ID" value="ETX14422.1"/>
    <property type="molecule type" value="Genomic_DNA"/>
</dbReference>
<protein>
    <recommendedName>
        <fullName evidence="3">SnoaL-like domain-containing protein</fullName>
    </recommendedName>
</protein>
<evidence type="ECO:0000313" key="2">
    <source>
        <dbReference type="Proteomes" id="UP000022447"/>
    </source>
</evidence>
<dbReference type="InterPro" id="IPR032710">
    <property type="entry name" value="NTF2-like_dom_sf"/>
</dbReference>
<dbReference type="RefSeq" id="WP_037262761.1">
    <property type="nucleotide sequence ID" value="NZ_JALZ01000011.1"/>
</dbReference>
<dbReference type="STRING" id="1449350.OCH239_03395"/>
<keyword evidence="2" id="KW-1185">Reference proteome</keyword>
<comment type="caution">
    <text evidence="1">The sequence shown here is derived from an EMBL/GenBank/DDBJ whole genome shotgun (WGS) entry which is preliminary data.</text>
</comment>
<gene>
    <name evidence="1" type="ORF">OCH239_03395</name>
</gene>
<dbReference type="SUPFAM" id="SSF54427">
    <property type="entry name" value="NTF2-like"/>
    <property type="match status" value="1"/>
</dbReference>
<dbReference type="Proteomes" id="UP000022447">
    <property type="component" value="Unassembled WGS sequence"/>
</dbReference>